<dbReference type="RefSeq" id="WP_104688231.1">
    <property type="nucleotide sequence ID" value="NZ_PNFV01000002.1"/>
</dbReference>
<reference evidence="1 2" key="1">
    <citation type="submission" date="2017-09" db="EMBL/GenBank/DDBJ databases">
        <title>Bacterial strain isolated from the female urinary microbiota.</title>
        <authorList>
            <person name="Thomas-White K."/>
            <person name="Kumar N."/>
            <person name="Forster S."/>
            <person name="Putonti C."/>
            <person name="Lawley T."/>
            <person name="Wolfe A.J."/>
        </authorList>
    </citation>
    <scope>NUCLEOTIDE SEQUENCE [LARGE SCALE GENOMIC DNA]</scope>
    <source>
        <strain evidence="1 2">UMB0683</strain>
    </source>
</reference>
<sequence length="77" mass="8745">MTTVFVHDDDKTQTVHCSDGTQGVMQISNADSAPKYDFRFYGHTHPSFFLNADQYHSGIELTVADVLDTEKFQLKFV</sequence>
<comment type="caution">
    <text evidence="1">The sequence shown here is derived from an EMBL/GenBank/DDBJ whole genome shotgun (WGS) entry which is preliminary data.</text>
</comment>
<dbReference type="OrthoDB" id="2320388at2"/>
<dbReference type="EMBL" id="PNFV01000002">
    <property type="protein sequence ID" value="PMB83129.1"/>
    <property type="molecule type" value="Genomic_DNA"/>
</dbReference>
<gene>
    <name evidence="1" type="ORF">CK797_02475</name>
</gene>
<dbReference type="Proteomes" id="UP000239920">
    <property type="component" value="Unassembled WGS sequence"/>
</dbReference>
<proteinExistence type="predicted"/>
<evidence type="ECO:0000313" key="2">
    <source>
        <dbReference type="Proteomes" id="UP000239920"/>
    </source>
</evidence>
<dbReference type="AlphaFoldDB" id="A0A2J6NP89"/>
<name>A0A2J6NP89_9LACO</name>
<accession>A0A2J6NP89</accession>
<organism evidence="1 2">
    <name type="scientific">Limosilactobacillus pontis</name>
    <dbReference type="NCBI Taxonomy" id="35787"/>
    <lineage>
        <taxon>Bacteria</taxon>
        <taxon>Bacillati</taxon>
        <taxon>Bacillota</taxon>
        <taxon>Bacilli</taxon>
        <taxon>Lactobacillales</taxon>
        <taxon>Lactobacillaceae</taxon>
        <taxon>Limosilactobacillus</taxon>
    </lineage>
</organism>
<evidence type="ECO:0000313" key="1">
    <source>
        <dbReference type="EMBL" id="PMB83129.1"/>
    </source>
</evidence>
<protein>
    <submittedName>
        <fullName evidence="1">Uncharacterized protein</fullName>
    </submittedName>
</protein>